<evidence type="ECO:0000256" key="1">
    <source>
        <dbReference type="SAM" id="MobiDB-lite"/>
    </source>
</evidence>
<gene>
    <name evidence="2" type="ORF">BJ508DRAFT_331093</name>
</gene>
<name>A0A3N4HX50_ASCIM</name>
<dbReference type="AlphaFoldDB" id="A0A3N4HX50"/>
<evidence type="ECO:0000313" key="2">
    <source>
        <dbReference type="EMBL" id="RPA76420.1"/>
    </source>
</evidence>
<sequence>MANGGVSADIVLFLKDSFRNRFSHLRAALLDEIVEAISKRADGMFRYAAILAEHHDELLYEGLPLSVEQHFQRFPERLAGWYQFILQELEERTLELRRRIFISIAVAARPLTVREVQGICVTDLYHGADTVHDVCKPESLVLPTPAEILAACGGLVEFKSADTAPLDIETGGCAADYFDEEEDYVVVYNQQATVQFINPSVREFLLMPPLVLGSRSGEPSSKVSSCMFGLEAGHRFLASICAVHLRSPRIGDSLSSNKIYCANHGGVDRHGDPISIDPVLIAVFWDSYFCGYALQHWSTHLQSSGVGIIGQDDTILSMQEDTSPEGSSKENAQIFLSRIDSPDDCVCRIDADFVLESYSILFWDKKFIRSRVSFFTMLSKYLYPRPGSSAEYSSLLSKYWTSFFHNSDAEDQFQDNLRSALDQFFFADCVDDRRQLNAINYFNGRYPNRKARLELANVTAYGCCWAQTELVWLYLSVKCFEKDCLLRRSLQYGVDFNSTVQTVGFPTYHLYLWQQHDKNLILPGLFIMRLILDDHTGTQQLCYLEMFLSSKCLDINNKGFYFSSTGPSAKVSGTLLHFLCECMVFHKFHQGGGAFGNDAKIQRNQARRCDSARNLRAMLEMVLERCTDLQINAVNSHGYSALGILLGSSVDRDDFYGGHNNPDLWCYAEEPRRIVAMLEKCGGKAIYPSGRSLFVNKATLLQDVDIAPEFPAGAKNGRWHGEQQFNMGQTVPLTINQNQWRHLSSNGTNVVPKTKSKHPQSDTEGVHKDRLLICGSSEPGSVAAEVSDFREITGDPKPPHNLEDHITGIPATTEAALEATHVAPKNGTARAVTEHQTL</sequence>
<accession>A0A3N4HX50</accession>
<dbReference type="Proteomes" id="UP000275078">
    <property type="component" value="Unassembled WGS sequence"/>
</dbReference>
<keyword evidence="3" id="KW-1185">Reference proteome</keyword>
<protein>
    <submittedName>
        <fullName evidence="2">Uncharacterized protein</fullName>
    </submittedName>
</protein>
<reference evidence="2 3" key="1">
    <citation type="journal article" date="2018" name="Nat. Ecol. Evol.">
        <title>Pezizomycetes genomes reveal the molecular basis of ectomycorrhizal truffle lifestyle.</title>
        <authorList>
            <person name="Murat C."/>
            <person name="Payen T."/>
            <person name="Noel B."/>
            <person name="Kuo A."/>
            <person name="Morin E."/>
            <person name="Chen J."/>
            <person name="Kohler A."/>
            <person name="Krizsan K."/>
            <person name="Balestrini R."/>
            <person name="Da Silva C."/>
            <person name="Montanini B."/>
            <person name="Hainaut M."/>
            <person name="Levati E."/>
            <person name="Barry K.W."/>
            <person name="Belfiori B."/>
            <person name="Cichocki N."/>
            <person name="Clum A."/>
            <person name="Dockter R.B."/>
            <person name="Fauchery L."/>
            <person name="Guy J."/>
            <person name="Iotti M."/>
            <person name="Le Tacon F."/>
            <person name="Lindquist E.A."/>
            <person name="Lipzen A."/>
            <person name="Malagnac F."/>
            <person name="Mello A."/>
            <person name="Molinier V."/>
            <person name="Miyauchi S."/>
            <person name="Poulain J."/>
            <person name="Riccioni C."/>
            <person name="Rubini A."/>
            <person name="Sitrit Y."/>
            <person name="Splivallo R."/>
            <person name="Traeger S."/>
            <person name="Wang M."/>
            <person name="Zifcakova L."/>
            <person name="Wipf D."/>
            <person name="Zambonelli A."/>
            <person name="Paolocci F."/>
            <person name="Nowrousian M."/>
            <person name="Ottonello S."/>
            <person name="Baldrian P."/>
            <person name="Spatafora J.W."/>
            <person name="Henrissat B."/>
            <person name="Nagy L.G."/>
            <person name="Aury J.M."/>
            <person name="Wincker P."/>
            <person name="Grigoriev I.V."/>
            <person name="Bonfante P."/>
            <person name="Martin F.M."/>
        </authorList>
    </citation>
    <scope>NUCLEOTIDE SEQUENCE [LARGE SCALE GENOMIC DNA]</scope>
    <source>
        <strain evidence="2 3">RN42</strain>
    </source>
</reference>
<feature type="region of interest" description="Disordered" evidence="1">
    <location>
        <begin position="745"/>
        <end position="765"/>
    </location>
</feature>
<proteinExistence type="predicted"/>
<dbReference type="EMBL" id="ML119744">
    <property type="protein sequence ID" value="RPA76420.1"/>
    <property type="molecule type" value="Genomic_DNA"/>
</dbReference>
<dbReference type="OrthoDB" id="21416at2759"/>
<organism evidence="2 3">
    <name type="scientific">Ascobolus immersus RN42</name>
    <dbReference type="NCBI Taxonomy" id="1160509"/>
    <lineage>
        <taxon>Eukaryota</taxon>
        <taxon>Fungi</taxon>
        <taxon>Dikarya</taxon>
        <taxon>Ascomycota</taxon>
        <taxon>Pezizomycotina</taxon>
        <taxon>Pezizomycetes</taxon>
        <taxon>Pezizales</taxon>
        <taxon>Ascobolaceae</taxon>
        <taxon>Ascobolus</taxon>
    </lineage>
</organism>
<dbReference type="PANTHER" id="PTHR10039">
    <property type="entry name" value="AMELOGENIN"/>
    <property type="match status" value="1"/>
</dbReference>
<evidence type="ECO:0000313" key="3">
    <source>
        <dbReference type="Proteomes" id="UP000275078"/>
    </source>
</evidence>